<dbReference type="InterPro" id="IPR035940">
    <property type="entry name" value="CAP_sf"/>
</dbReference>
<proteinExistence type="predicted"/>
<dbReference type="Gene3D" id="3.40.33.10">
    <property type="entry name" value="CAP"/>
    <property type="match status" value="1"/>
</dbReference>
<protein>
    <submittedName>
        <fullName evidence="2">SCP domain-containing protein</fullName>
    </submittedName>
</protein>
<dbReference type="PANTHER" id="PTHR10334">
    <property type="entry name" value="CYSTEINE-RICH SECRETORY PROTEIN-RELATED"/>
    <property type="match status" value="1"/>
</dbReference>
<name>A0A5K3G6J7_MESCO</name>
<dbReference type="AlphaFoldDB" id="A0A5K3G6J7"/>
<feature type="domain" description="SCP" evidence="1">
    <location>
        <begin position="13"/>
        <end position="130"/>
    </location>
</feature>
<dbReference type="InterPro" id="IPR001283">
    <property type="entry name" value="CRISP-related"/>
</dbReference>
<dbReference type="WBParaSite" id="MCU_014000-RA">
    <property type="protein sequence ID" value="MCU_014000-RA"/>
    <property type="gene ID" value="MCU_014000"/>
</dbReference>
<evidence type="ECO:0000313" key="2">
    <source>
        <dbReference type="WBParaSite" id="MCU_014000-RA"/>
    </source>
</evidence>
<dbReference type="SMART" id="SM00198">
    <property type="entry name" value="SCP"/>
    <property type="match status" value="1"/>
</dbReference>
<dbReference type="SUPFAM" id="SSF55797">
    <property type="entry name" value="PR-1-like"/>
    <property type="match status" value="1"/>
</dbReference>
<accession>A0A5K3G6J7</accession>
<organism evidence="2">
    <name type="scientific">Mesocestoides corti</name>
    <name type="common">Flatworm</name>
    <dbReference type="NCBI Taxonomy" id="53468"/>
    <lineage>
        <taxon>Eukaryota</taxon>
        <taxon>Metazoa</taxon>
        <taxon>Spiralia</taxon>
        <taxon>Lophotrochozoa</taxon>
        <taxon>Platyhelminthes</taxon>
        <taxon>Cestoda</taxon>
        <taxon>Eucestoda</taxon>
        <taxon>Cyclophyllidea</taxon>
        <taxon>Mesocestoididae</taxon>
        <taxon>Mesocestoides</taxon>
    </lineage>
</organism>
<sequence length="131" mass="15322">MISCVMAQRPSREERGAITEFHTRVRERVYPPASDMRMMKYTLEMENLAIDWTSRCELRYPDPALNPLFSGISLNHAVFVGDQPSLRYIAQEWYEEMKNYKYASNSCTGRCDHYKQMVHAESTELGCWVAQ</sequence>
<dbReference type="InterPro" id="IPR014044">
    <property type="entry name" value="CAP_dom"/>
</dbReference>
<dbReference type="Pfam" id="PF00188">
    <property type="entry name" value="CAP"/>
    <property type="match status" value="1"/>
</dbReference>
<evidence type="ECO:0000259" key="1">
    <source>
        <dbReference type="SMART" id="SM00198"/>
    </source>
</evidence>
<reference evidence="2" key="1">
    <citation type="submission" date="2019-11" db="UniProtKB">
        <authorList>
            <consortium name="WormBaseParasite"/>
        </authorList>
    </citation>
    <scope>IDENTIFICATION</scope>
</reference>